<evidence type="ECO:0000313" key="9">
    <source>
        <dbReference type="WBParaSite" id="EVEC_0000330901-mRNA-1"/>
    </source>
</evidence>
<dbReference type="GO" id="GO:0005634">
    <property type="term" value="C:nucleus"/>
    <property type="evidence" value="ECO:0007669"/>
    <property type="project" value="TreeGrafter"/>
</dbReference>
<keyword evidence="4" id="KW-0418">Kinase</keyword>
<dbReference type="InterPro" id="IPR008271">
    <property type="entry name" value="Ser/Thr_kinase_AS"/>
</dbReference>
<name>A0A0N4V079_ENTVE</name>
<evidence type="ECO:0000256" key="1">
    <source>
        <dbReference type="ARBA" id="ARBA00022527"/>
    </source>
</evidence>
<sequence>MTQMRHPRIAQIYDAFSTPENDIVLVMEVVPGGELFDRVVQENYILTEMAVVMIICQLCEAVEYIHSKHIVHLDIKPENIMCVSQTSNRIKLIDFGLAQYYDGTSNLLFMAGTPEFVAPEVIKFEPIDFHTDMWSIGVITYIL</sequence>
<dbReference type="EMBL" id="UXUI01007490">
    <property type="protein sequence ID" value="VDD87874.1"/>
    <property type="molecule type" value="Genomic_DNA"/>
</dbReference>
<reference evidence="9" key="1">
    <citation type="submission" date="2017-02" db="UniProtKB">
        <authorList>
            <consortium name="WormBaseParasite"/>
        </authorList>
    </citation>
    <scope>IDENTIFICATION</scope>
</reference>
<dbReference type="PROSITE" id="PS00108">
    <property type="entry name" value="PROTEIN_KINASE_ST"/>
    <property type="match status" value="1"/>
</dbReference>
<keyword evidence="3" id="KW-0547">Nucleotide-binding</keyword>
<keyword evidence="5" id="KW-0067">ATP-binding</keyword>
<dbReference type="InterPro" id="IPR011009">
    <property type="entry name" value="Kinase-like_dom_sf"/>
</dbReference>
<dbReference type="Proteomes" id="UP000274131">
    <property type="component" value="Unassembled WGS sequence"/>
</dbReference>
<keyword evidence="1" id="KW-0723">Serine/threonine-protein kinase</keyword>
<dbReference type="PANTHER" id="PTHR24342:SF20">
    <property type="entry name" value="MYOSIN LIGHT CHAIN KINASE, SMOOTH MUSCLE"/>
    <property type="match status" value="1"/>
</dbReference>
<evidence type="ECO:0000256" key="2">
    <source>
        <dbReference type="ARBA" id="ARBA00022679"/>
    </source>
</evidence>
<evidence type="ECO:0000313" key="7">
    <source>
        <dbReference type="EMBL" id="VDD87874.1"/>
    </source>
</evidence>
<evidence type="ECO:0000256" key="3">
    <source>
        <dbReference type="ARBA" id="ARBA00022741"/>
    </source>
</evidence>
<dbReference type="SUPFAM" id="SSF56112">
    <property type="entry name" value="Protein kinase-like (PK-like)"/>
    <property type="match status" value="1"/>
</dbReference>
<evidence type="ECO:0000313" key="8">
    <source>
        <dbReference type="Proteomes" id="UP000274131"/>
    </source>
</evidence>
<reference evidence="7 8" key="2">
    <citation type="submission" date="2018-10" db="EMBL/GenBank/DDBJ databases">
        <authorList>
            <consortium name="Pathogen Informatics"/>
        </authorList>
    </citation>
    <scope>NUCLEOTIDE SEQUENCE [LARGE SCALE GENOMIC DNA]</scope>
</reference>
<dbReference type="OrthoDB" id="10260894at2759"/>
<gene>
    <name evidence="7" type="ORF">EVEC_LOCUS3017</name>
</gene>
<evidence type="ECO:0000259" key="6">
    <source>
        <dbReference type="PROSITE" id="PS50011"/>
    </source>
</evidence>
<dbReference type="GO" id="GO:0004674">
    <property type="term" value="F:protein serine/threonine kinase activity"/>
    <property type="evidence" value="ECO:0007669"/>
    <property type="project" value="UniProtKB-KW"/>
</dbReference>
<dbReference type="Pfam" id="PF00069">
    <property type="entry name" value="Pkinase"/>
    <property type="match status" value="1"/>
</dbReference>
<evidence type="ECO:0000256" key="4">
    <source>
        <dbReference type="ARBA" id="ARBA00022777"/>
    </source>
</evidence>
<dbReference type="InterPro" id="IPR000719">
    <property type="entry name" value="Prot_kinase_dom"/>
</dbReference>
<evidence type="ECO:0000256" key="5">
    <source>
        <dbReference type="ARBA" id="ARBA00022840"/>
    </source>
</evidence>
<protein>
    <submittedName>
        <fullName evidence="9">Protein kinase domain-containing protein</fullName>
    </submittedName>
</protein>
<dbReference type="Gene3D" id="3.30.200.20">
    <property type="entry name" value="Phosphorylase Kinase, domain 1"/>
    <property type="match status" value="1"/>
</dbReference>
<accession>A0A0N4V079</accession>
<dbReference type="AlphaFoldDB" id="A0A0N4V079"/>
<dbReference type="WBParaSite" id="EVEC_0000330901-mRNA-1">
    <property type="protein sequence ID" value="EVEC_0000330901-mRNA-1"/>
    <property type="gene ID" value="EVEC_0000330901"/>
</dbReference>
<dbReference type="SMART" id="SM00220">
    <property type="entry name" value="S_TKc"/>
    <property type="match status" value="1"/>
</dbReference>
<dbReference type="GO" id="GO:0005524">
    <property type="term" value="F:ATP binding"/>
    <property type="evidence" value="ECO:0007669"/>
    <property type="project" value="UniProtKB-KW"/>
</dbReference>
<dbReference type="PROSITE" id="PS50011">
    <property type="entry name" value="PROTEIN_KINASE_DOM"/>
    <property type="match status" value="1"/>
</dbReference>
<keyword evidence="2" id="KW-0808">Transferase</keyword>
<dbReference type="PANTHER" id="PTHR24342">
    <property type="entry name" value="SERINE/THREONINE-PROTEIN KINASE 17"/>
    <property type="match status" value="1"/>
</dbReference>
<organism evidence="9">
    <name type="scientific">Enterobius vermicularis</name>
    <name type="common">Human pinworm</name>
    <dbReference type="NCBI Taxonomy" id="51028"/>
    <lineage>
        <taxon>Eukaryota</taxon>
        <taxon>Metazoa</taxon>
        <taxon>Ecdysozoa</taxon>
        <taxon>Nematoda</taxon>
        <taxon>Chromadorea</taxon>
        <taxon>Rhabditida</taxon>
        <taxon>Spirurina</taxon>
        <taxon>Oxyuridomorpha</taxon>
        <taxon>Oxyuroidea</taxon>
        <taxon>Oxyuridae</taxon>
        <taxon>Enterobius</taxon>
    </lineage>
</organism>
<dbReference type="STRING" id="51028.A0A0N4V079"/>
<feature type="domain" description="Protein kinase" evidence="6">
    <location>
        <begin position="1"/>
        <end position="143"/>
    </location>
</feature>
<dbReference type="Gene3D" id="1.10.510.10">
    <property type="entry name" value="Transferase(Phosphotransferase) domain 1"/>
    <property type="match status" value="1"/>
</dbReference>
<dbReference type="GO" id="GO:0043065">
    <property type="term" value="P:positive regulation of apoptotic process"/>
    <property type="evidence" value="ECO:0007669"/>
    <property type="project" value="TreeGrafter"/>
</dbReference>
<proteinExistence type="predicted"/>
<dbReference type="GO" id="GO:0035556">
    <property type="term" value="P:intracellular signal transduction"/>
    <property type="evidence" value="ECO:0007669"/>
    <property type="project" value="TreeGrafter"/>
</dbReference>
<keyword evidence="8" id="KW-1185">Reference proteome</keyword>